<evidence type="ECO:0000313" key="2">
    <source>
        <dbReference type="Proteomes" id="UP000713880"/>
    </source>
</evidence>
<reference evidence="1" key="1">
    <citation type="submission" date="2020-08" db="EMBL/GenBank/DDBJ databases">
        <authorList>
            <person name="Cejkova D."/>
            <person name="Kubasova T."/>
            <person name="Jahodarova E."/>
            <person name="Rychlik I."/>
        </authorList>
    </citation>
    <scope>NUCLEOTIDE SEQUENCE</scope>
    <source>
        <strain evidence="1">An420c</strain>
    </source>
</reference>
<dbReference type="EMBL" id="JACJLV010000101">
    <property type="protein sequence ID" value="MBM6827974.1"/>
    <property type="molecule type" value="Genomic_DNA"/>
</dbReference>
<evidence type="ECO:0000313" key="1">
    <source>
        <dbReference type="EMBL" id="MBM6827974.1"/>
    </source>
</evidence>
<gene>
    <name evidence="1" type="ORF">H6A13_12910</name>
</gene>
<proteinExistence type="predicted"/>
<reference evidence="1" key="2">
    <citation type="journal article" date="2021" name="Sci. Rep.">
        <title>The distribution of antibiotic resistance genes in chicken gut microbiota commensals.</title>
        <authorList>
            <person name="Juricova H."/>
            <person name="Matiasovicova J."/>
            <person name="Kubasova T."/>
            <person name="Cejkova D."/>
            <person name="Rychlik I."/>
        </authorList>
    </citation>
    <scope>NUCLEOTIDE SEQUENCE</scope>
    <source>
        <strain evidence="1">An420c</strain>
    </source>
</reference>
<dbReference type="AlphaFoldDB" id="A0A938X4A2"/>
<organism evidence="1 2">
    <name type="scientific">Mordavella massiliensis</name>
    <dbReference type="NCBI Taxonomy" id="1871024"/>
    <lineage>
        <taxon>Bacteria</taxon>
        <taxon>Bacillati</taxon>
        <taxon>Bacillota</taxon>
        <taxon>Clostridia</taxon>
        <taxon>Eubacteriales</taxon>
        <taxon>Clostridiaceae</taxon>
        <taxon>Mordavella</taxon>
    </lineage>
</organism>
<evidence type="ECO:0008006" key="3">
    <source>
        <dbReference type="Google" id="ProtNLM"/>
    </source>
</evidence>
<name>A0A938X4A2_9CLOT</name>
<keyword evidence="2" id="KW-1185">Reference proteome</keyword>
<sequence length="119" mass="13364">MTAKKKPYSFTIGFNEKKADHVRAAQILNELGKGEKSDYIARCILAYEGEKAESGEVSFAAIREIVRQILQEDYPKIQQKPEPADSAEQVIDLSEHTTQDSELTQSVIRSMAAFRKSNT</sequence>
<dbReference type="RefSeq" id="WP_204909935.1">
    <property type="nucleotide sequence ID" value="NZ_JACJLV010000101.1"/>
</dbReference>
<comment type="caution">
    <text evidence="1">The sequence shown here is derived from an EMBL/GenBank/DDBJ whole genome shotgun (WGS) entry which is preliminary data.</text>
</comment>
<accession>A0A938X4A2</accession>
<dbReference type="Proteomes" id="UP000713880">
    <property type="component" value="Unassembled WGS sequence"/>
</dbReference>
<protein>
    <recommendedName>
        <fullName evidence="3">Plasmid stability protein</fullName>
    </recommendedName>
</protein>